<protein>
    <submittedName>
        <fullName evidence="4">Sugar ABC transporter substrate-binding protein</fullName>
    </submittedName>
</protein>
<dbReference type="EMBL" id="BSVA01000001">
    <property type="protein sequence ID" value="GMA92306.1"/>
    <property type="molecule type" value="Genomic_DNA"/>
</dbReference>
<keyword evidence="3" id="KW-0732">Signal</keyword>
<proteinExistence type="inferred from homology"/>
<evidence type="ECO:0000256" key="2">
    <source>
        <dbReference type="ARBA" id="ARBA00022448"/>
    </source>
</evidence>
<dbReference type="Pfam" id="PF01547">
    <property type="entry name" value="SBP_bac_1"/>
    <property type="match status" value="1"/>
</dbReference>
<dbReference type="Proteomes" id="UP001157069">
    <property type="component" value="Unassembled WGS sequence"/>
</dbReference>
<organism evidence="4 5">
    <name type="scientific">Homoserinibacter gongjuensis</name>
    <dbReference type="NCBI Taxonomy" id="1162968"/>
    <lineage>
        <taxon>Bacteria</taxon>
        <taxon>Bacillati</taxon>
        <taxon>Actinomycetota</taxon>
        <taxon>Actinomycetes</taxon>
        <taxon>Micrococcales</taxon>
        <taxon>Microbacteriaceae</taxon>
        <taxon>Homoserinibacter</taxon>
    </lineage>
</organism>
<feature type="signal peptide" evidence="3">
    <location>
        <begin position="1"/>
        <end position="24"/>
    </location>
</feature>
<sequence>MRNVAHVRPLLASATALVVVAGLAACAPGSDDPNAVTIRVAMGSSGDAVDNNFEVLKEQYEDRYPGRTVEIVIQEDDVYQTTGLATLLSSREAPDAYFEWSGARMAGHVADGDGADISEALAGPLFEGRFDEGAFNNMDVDGSGIYMVPWTGDVTNVVWYDVDVFDELGIDVPETWDDYLAANKKMLSAGYVPLVEGNKDQWPVGSIASHIVSRMIGEDAYAAVINGETPMNSPEMVGAFEKIAELAPYVNPSINALADDEAMTQFFLQRAATHQIGSWLMADAVENADGLNFSYFNLPAFEDGKGAQDSVLGVSTGFMVNAKSDHIDETLEFLALVASSEGTKMWAESGLVPLANDPFEGVDADERTVALAELLTNAGELVVPADNYADLEIAELFYGAAASVIGGTASPQEALDTAQARIDAR</sequence>
<accession>A0ABQ6JVG8</accession>
<dbReference type="InterPro" id="IPR050490">
    <property type="entry name" value="Bact_solute-bd_prot1"/>
</dbReference>
<evidence type="ECO:0000256" key="3">
    <source>
        <dbReference type="SAM" id="SignalP"/>
    </source>
</evidence>
<feature type="chain" id="PRO_5045551549" evidence="3">
    <location>
        <begin position="25"/>
        <end position="425"/>
    </location>
</feature>
<name>A0ABQ6JVG8_9MICO</name>
<dbReference type="SUPFAM" id="SSF53850">
    <property type="entry name" value="Periplasmic binding protein-like II"/>
    <property type="match status" value="1"/>
</dbReference>
<reference evidence="5" key="1">
    <citation type="journal article" date="2019" name="Int. J. Syst. Evol. Microbiol.">
        <title>The Global Catalogue of Microorganisms (GCM) 10K type strain sequencing project: providing services to taxonomists for standard genome sequencing and annotation.</title>
        <authorList>
            <consortium name="The Broad Institute Genomics Platform"/>
            <consortium name="The Broad Institute Genome Sequencing Center for Infectious Disease"/>
            <person name="Wu L."/>
            <person name="Ma J."/>
        </authorList>
    </citation>
    <scope>NUCLEOTIDE SEQUENCE [LARGE SCALE GENOMIC DNA]</scope>
    <source>
        <strain evidence="5">NBRC 108755</strain>
    </source>
</reference>
<dbReference type="Gene3D" id="3.40.190.10">
    <property type="entry name" value="Periplasmic binding protein-like II"/>
    <property type="match status" value="2"/>
</dbReference>
<dbReference type="PANTHER" id="PTHR43649">
    <property type="entry name" value="ARABINOSE-BINDING PROTEIN-RELATED"/>
    <property type="match status" value="1"/>
</dbReference>
<comment type="caution">
    <text evidence="4">The sequence shown here is derived from an EMBL/GenBank/DDBJ whole genome shotgun (WGS) entry which is preliminary data.</text>
</comment>
<dbReference type="InterPro" id="IPR006059">
    <property type="entry name" value="SBP"/>
</dbReference>
<gene>
    <name evidence="4" type="ORF">GCM10025869_28350</name>
</gene>
<keyword evidence="2" id="KW-0813">Transport</keyword>
<dbReference type="PROSITE" id="PS51257">
    <property type="entry name" value="PROKAR_LIPOPROTEIN"/>
    <property type="match status" value="1"/>
</dbReference>
<evidence type="ECO:0000313" key="4">
    <source>
        <dbReference type="EMBL" id="GMA92306.1"/>
    </source>
</evidence>
<keyword evidence="5" id="KW-1185">Reference proteome</keyword>
<evidence type="ECO:0000313" key="5">
    <source>
        <dbReference type="Proteomes" id="UP001157069"/>
    </source>
</evidence>
<comment type="similarity">
    <text evidence="1">Belongs to the bacterial solute-binding protein 1 family.</text>
</comment>
<dbReference type="RefSeq" id="WP_284301002.1">
    <property type="nucleotide sequence ID" value="NZ_BSVA01000001.1"/>
</dbReference>
<evidence type="ECO:0000256" key="1">
    <source>
        <dbReference type="ARBA" id="ARBA00008520"/>
    </source>
</evidence>
<dbReference type="PANTHER" id="PTHR43649:SF29">
    <property type="entry name" value="OSMOPROTECTIVE COMPOUNDS-BINDING PROTEIN GGTB"/>
    <property type="match status" value="1"/>
</dbReference>